<feature type="compositionally biased region" description="Basic and acidic residues" evidence="1">
    <location>
        <begin position="110"/>
        <end position="122"/>
    </location>
</feature>
<name>A0A645BAV8_9ZZZZ</name>
<protein>
    <submittedName>
        <fullName evidence="2">Uncharacterized protein</fullName>
    </submittedName>
</protein>
<accession>A0A645BAV8</accession>
<organism evidence="2">
    <name type="scientific">bioreactor metagenome</name>
    <dbReference type="NCBI Taxonomy" id="1076179"/>
    <lineage>
        <taxon>unclassified sequences</taxon>
        <taxon>metagenomes</taxon>
        <taxon>ecological metagenomes</taxon>
    </lineage>
</organism>
<evidence type="ECO:0000256" key="1">
    <source>
        <dbReference type="SAM" id="MobiDB-lite"/>
    </source>
</evidence>
<dbReference type="AlphaFoldDB" id="A0A645BAV8"/>
<evidence type="ECO:0000313" key="2">
    <source>
        <dbReference type="EMBL" id="MPM62600.1"/>
    </source>
</evidence>
<reference evidence="2" key="1">
    <citation type="submission" date="2019-08" db="EMBL/GenBank/DDBJ databases">
        <authorList>
            <person name="Kucharzyk K."/>
            <person name="Murdoch R.W."/>
            <person name="Higgins S."/>
            <person name="Loffler F."/>
        </authorList>
    </citation>
    <scope>NUCLEOTIDE SEQUENCE</scope>
</reference>
<sequence length="135" mass="13812">MRIGDHEAAEVDIAAILGQGSRTGVTEIVDGGFHVVGHADDQDDVAVVQAVRAGHQPHLAVAAQVAHPDVVGPARNLRDLGLTGHMGAGGGDARLGHGDVVAFSRPAFGGDHRDQDQRDDHTGGVGNRIADQGIG</sequence>
<proteinExistence type="predicted"/>
<feature type="region of interest" description="Disordered" evidence="1">
    <location>
        <begin position="107"/>
        <end position="135"/>
    </location>
</feature>
<comment type="caution">
    <text evidence="2">The sequence shown here is derived from an EMBL/GenBank/DDBJ whole genome shotgun (WGS) entry which is preliminary data.</text>
</comment>
<dbReference type="EMBL" id="VSSQ01018951">
    <property type="protein sequence ID" value="MPM62600.1"/>
    <property type="molecule type" value="Genomic_DNA"/>
</dbReference>
<gene>
    <name evidence="2" type="ORF">SDC9_109476</name>
</gene>